<proteinExistence type="predicted"/>
<name>A0A381VI09_9ZZZZ</name>
<sequence length="30" mass="3532">MDREIIGMHFIFGLILNSFFPFIKIDNESS</sequence>
<feature type="non-terminal residue" evidence="2">
    <location>
        <position position="30"/>
    </location>
</feature>
<keyword evidence="1" id="KW-0472">Membrane</keyword>
<evidence type="ECO:0000256" key="1">
    <source>
        <dbReference type="SAM" id="Phobius"/>
    </source>
</evidence>
<protein>
    <submittedName>
        <fullName evidence="2">Uncharacterized protein</fullName>
    </submittedName>
</protein>
<accession>A0A381VI09</accession>
<keyword evidence="1" id="KW-1133">Transmembrane helix</keyword>
<organism evidence="2">
    <name type="scientific">marine metagenome</name>
    <dbReference type="NCBI Taxonomy" id="408172"/>
    <lineage>
        <taxon>unclassified sequences</taxon>
        <taxon>metagenomes</taxon>
        <taxon>ecological metagenomes</taxon>
    </lineage>
</organism>
<reference evidence="2" key="1">
    <citation type="submission" date="2018-05" db="EMBL/GenBank/DDBJ databases">
        <authorList>
            <person name="Lanie J.A."/>
            <person name="Ng W.-L."/>
            <person name="Kazmierczak K.M."/>
            <person name="Andrzejewski T.M."/>
            <person name="Davidsen T.M."/>
            <person name="Wayne K.J."/>
            <person name="Tettelin H."/>
            <person name="Glass J.I."/>
            <person name="Rusch D."/>
            <person name="Podicherti R."/>
            <person name="Tsui H.-C.T."/>
            <person name="Winkler M.E."/>
        </authorList>
    </citation>
    <scope>NUCLEOTIDE SEQUENCE</scope>
</reference>
<keyword evidence="1" id="KW-0812">Transmembrane</keyword>
<dbReference type="AlphaFoldDB" id="A0A381VI09"/>
<dbReference type="EMBL" id="UINC01008885">
    <property type="protein sequence ID" value="SVA39932.1"/>
    <property type="molecule type" value="Genomic_DNA"/>
</dbReference>
<feature type="transmembrane region" description="Helical" evidence="1">
    <location>
        <begin position="6"/>
        <end position="23"/>
    </location>
</feature>
<evidence type="ECO:0000313" key="2">
    <source>
        <dbReference type="EMBL" id="SVA39932.1"/>
    </source>
</evidence>
<gene>
    <name evidence="2" type="ORF">METZ01_LOCUS92786</name>
</gene>